<accession>A0ABW2YMC4</accession>
<keyword evidence="3" id="KW-1185">Reference proteome</keyword>
<reference evidence="3" key="1">
    <citation type="journal article" date="2019" name="Int. J. Syst. Evol. Microbiol.">
        <title>The Global Catalogue of Microorganisms (GCM) 10K type strain sequencing project: providing services to taxonomists for standard genome sequencing and annotation.</title>
        <authorList>
            <consortium name="The Broad Institute Genomics Platform"/>
            <consortium name="The Broad Institute Genome Sequencing Center for Infectious Disease"/>
            <person name="Wu L."/>
            <person name="Ma J."/>
        </authorList>
    </citation>
    <scope>NUCLEOTIDE SEQUENCE [LARGE SCALE GENOMIC DNA]</scope>
    <source>
        <strain evidence="3">CCUG 55491</strain>
    </source>
</reference>
<dbReference type="Pfam" id="PF04976">
    <property type="entry name" value="DmsC"/>
    <property type="match status" value="1"/>
</dbReference>
<comment type="caution">
    <text evidence="2">The sequence shown here is derived from an EMBL/GenBank/DDBJ whole genome shotgun (WGS) entry which is preliminary data.</text>
</comment>
<dbReference type="EMBL" id="JBHTIH010000003">
    <property type="protein sequence ID" value="MFD0738805.1"/>
    <property type="molecule type" value="Genomic_DNA"/>
</dbReference>
<dbReference type="Proteomes" id="UP001597090">
    <property type="component" value="Unassembled WGS sequence"/>
</dbReference>
<keyword evidence="1" id="KW-1133">Transmembrane helix</keyword>
<feature type="transmembrane region" description="Helical" evidence="1">
    <location>
        <begin position="37"/>
        <end position="61"/>
    </location>
</feature>
<dbReference type="PANTHER" id="PTHR38095:SF1">
    <property type="entry name" value="ANAEROBIC DIMETHYL SULFOXIDE REDUCTASE CHAIN YNFH"/>
    <property type="match status" value="1"/>
</dbReference>
<feature type="transmembrane region" description="Helical" evidence="1">
    <location>
        <begin position="82"/>
        <end position="105"/>
    </location>
</feature>
<sequence>MNPAFSVIWFTTLSGAGYGLLAAIAMSVLVGGQPARALLLLWLLAMAMITVGLLSSLAHLGKPLRAWRALSQWRTSWLSREGVASLLTYLPALALGALLLPNLIAANADTPAVRGNAWGIAACILAIVGAGATVVCTAMIYASLKPIPAWRHRLVLPAYVVFALLTGVALLAAGLALAGADARAVAGVLAIAAIAAGATKWRYWRAIDALALPATRGDAVGLPGRQISVFERPHTQDNYLTREMGFVVARKHARRLRVIAVVLFGAVPALAALIAWVIPASAPVVLPLASLSALLGAVVERWLFFAQARHLVTLYY</sequence>
<keyword evidence="1" id="KW-0472">Membrane</keyword>
<evidence type="ECO:0000313" key="3">
    <source>
        <dbReference type="Proteomes" id="UP001597090"/>
    </source>
</evidence>
<dbReference type="RefSeq" id="WP_386811787.1">
    <property type="nucleotide sequence ID" value="NZ_JBHTIH010000003.1"/>
</dbReference>
<name>A0ABW2YMC4_9GAMM</name>
<feature type="transmembrane region" description="Helical" evidence="1">
    <location>
        <begin position="184"/>
        <end position="203"/>
    </location>
</feature>
<feature type="transmembrane region" description="Helical" evidence="1">
    <location>
        <begin position="117"/>
        <end position="142"/>
    </location>
</feature>
<feature type="transmembrane region" description="Helical" evidence="1">
    <location>
        <begin position="284"/>
        <end position="304"/>
    </location>
</feature>
<dbReference type="InterPro" id="IPR007059">
    <property type="entry name" value="DmsC"/>
</dbReference>
<protein>
    <submittedName>
        <fullName evidence="2">Dimethyl sulfoxide reductase anchor subunit family protein</fullName>
    </submittedName>
</protein>
<dbReference type="PANTHER" id="PTHR38095">
    <property type="entry name" value="ANAEROBIC DIMETHYL SULFOXIDE REDUCTASE CHAIN YNFH"/>
    <property type="match status" value="1"/>
</dbReference>
<feature type="transmembrane region" description="Helical" evidence="1">
    <location>
        <begin position="154"/>
        <end position="178"/>
    </location>
</feature>
<evidence type="ECO:0000313" key="2">
    <source>
        <dbReference type="EMBL" id="MFD0738805.1"/>
    </source>
</evidence>
<evidence type="ECO:0000256" key="1">
    <source>
        <dbReference type="SAM" id="Phobius"/>
    </source>
</evidence>
<feature type="transmembrane region" description="Helical" evidence="1">
    <location>
        <begin position="7"/>
        <end position="31"/>
    </location>
</feature>
<keyword evidence="1" id="KW-0812">Transmembrane</keyword>
<gene>
    <name evidence="2" type="ORF">ACFQZQ_05880</name>
</gene>
<organism evidence="2 3">
    <name type="scientific">Lysobacter koreensis</name>
    <dbReference type="NCBI Taxonomy" id="266122"/>
    <lineage>
        <taxon>Bacteria</taxon>
        <taxon>Pseudomonadati</taxon>
        <taxon>Pseudomonadota</taxon>
        <taxon>Gammaproteobacteria</taxon>
        <taxon>Lysobacterales</taxon>
        <taxon>Lysobacteraceae</taxon>
        <taxon>Lysobacter</taxon>
    </lineage>
</organism>
<feature type="transmembrane region" description="Helical" evidence="1">
    <location>
        <begin position="258"/>
        <end position="278"/>
    </location>
</feature>
<proteinExistence type="predicted"/>